<dbReference type="AlphaFoldDB" id="A0A1W5D523"/>
<dbReference type="Proteomes" id="UP000192927">
    <property type="component" value="Unassembled WGS sequence"/>
</dbReference>
<accession>A0A1W5D523</accession>
<reference evidence="2" key="1">
    <citation type="submission" date="2017-03" db="EMBL/GenBank/DDBJ databases">
        <authorList>
            <person name="Sharma R."/>
            <person name="Thines M."/>
        </authorList>
    </citation>
    <scope>NUCLEOTIDE SEQUENCE [LARGE SCALE GENOMIC DNA]</scope>
</reference>
<protein>
    <recommendedName>
        <fullName evidence="3">Retrotransposon gag domain-containing protein</fullName>
    </recommendedName>
</protein>
<keyword evidence="2" id="KW-1185">Reference proteome</keyword>
<dbReference type="EMBL" id="FWEW01002319">
    <property type="protein sequence ID" value="SLM38217.1"/>
    <property type="molecule type" value="Genomic_DNA"/>
</dbReference>
<evidence type="ECO:0008006" key="3">
    <source>
        <dbReference type="Google" id="ProtNLM"/>
    </source>
</evidence>
<organism evidence="1 2">
    <name type="scientific">Lasallia pustulata</name>
    <dbReference type="NCBI Taxonomy" id="136370"/>
    <lineage>
        <taxon>Eukaryota</taxon>
        <taxon>Fungi</taxon>
        <taxon>Dikarya</taxon>
        <taxon>Ascomycota</taxon>
        <taxon>Pezizomycotina</taxon>
        <taxon>Lecanoromycetes</taxon>
        <taxon>OSLEUM clade</taxon>
        <taxon>Umbilicariomycetidae</taxon>
        <taxon>Umbilicariales</taxon>
        <taxon>Umbilicariaceae</taxon>
        <taxon>Lasallia</taxon>
    </lineage>
</organism>
<name>A0A1W5D523_9LECA</name>
<evidence type="ECO:0000313" key="2">
    <source>
        <dbReference type="Proteomes" id="UP000192927"/>
    </source>
</evidence>
<evidence type="ECO:0000313" key="1">
    <source>
        <dbReference type="EMBL" id="SLM38217.1"/>
    </source>
</evidence>
<proteinExistence type="predicted"/>
<sequence>MRYYISRVKGKAYDQLQGYIWEDGNLLFENTDEIISILRSSFGDLNAAKTAAKTLFELKQKNQPMAVFLPKFINLANKVDWTDSAKILALEKGLHRDIKHCLTFKSRSNIPTSYNAFVEMIKDIDYQLRKNNANYYKNGCNNNRTGHGQGNNNNGIGGGNTTLLFTPVVTHTSLVTAAKPMDLSAAVVWKGSQGGRLRPKTPAKKLAKRKYCIASNLCLYCKSPSHKVLECSILPTCCLTPALNASVTGNTVTSAAGPEKA</sequence>